<keyword evidence="3 9" id="KW-0808">Transferase</keyword>
<evidence type="ECO:0000256" key="6">
    <source>
        <dbReference type="ARBA" id="ARBA00023315"/>
    </source>
</evidence>
<dbReference type="InterPro" id="IPR011053">
    <property type="entry name" value="Single_hybrid_motif"/>
</dbReference>
<dbReference type="RefSeq" id="WP_170202839.1">
    <property type="nucleotide sequence ID" value="NZ_CP051685.1"/>
</dbReference>
<evidence type="ECO:0000313" key="13">
    <source>
        <dbReference type="Proteomes" id="UP000502415"/>
    </source>
</evidence>
<dbReference type="GO" id="GO:0031405">
    <property type="term" value="F:lipoic acid binding"/>
    <property type="evidence" value="ECO:0007669"/>
    <property type="project" value="TreeGrafter"/>
</dbReference>
<proteinExistence type="inferred from homology"/>
<evidence type="ECO:0000256" key="8">
    <source>
        <dbReference type="ARBA" id="ARBA00048370"/>
    </source>
</evidence>
<dbReference type="PANTHER" id="PTHR43178:SF2">
    <property type="entry name" value="DIHYDROLIPOYLLYSINE-RESIDUE ACETYLTRANSFERASE COMPONENT OF PYRUVATE DEHYDROGENASE COMPLEX"/>
    <property type="match status" value="1"/>
</dbReference>
<dbReference type="KEGG" id="mfy:HH212_12885"/>
<evidence type="ECO:0000256" key="4">
    <source>
        <dbReference type="ARBA" id="ARBA00022737"/>
    </source>
</evidence>
<sequence>MSIVEVKVPDIGDFKEVEVIELMIKPGDTIKVDQSLITVESDKASMEIPSSHAGVVKEIKVNVGDKVAEGSLVLTLEEAAGAAAPAADAAPAAAPAQAAPAAAPTPAAAAPAAAPAAPAAPAAAPAPAAAAAAGPAPSFASAHASPSVRKFARELGVDLGKVKGSGPKSRITQQDVQAFVKGALAAGPTAAPAAGGAGIGGLSLLPWPSLDFSKFGPTELQPLPRIKKISGPNLHRNWVMIPHVTHFEEADVTDLEKFRVDSNAAYAKAKSTNKLTMLAFVIKASVAALKKFPAFNSSLDEAGANLILKQYYNIGFAADTPNGLVVPVIKDADKKSVSQIATEMTELSAQARDGKLSPANMQGATFTISSLGGIGGTAFTPIINAPEVAILGLSKSAMKPVWDGEAFQPRLMLPLSLSYDHRVIDGAGAARFAAYLADVLADLRKTLL</sequence>
<dbReference type="AlphaFoldDB" id="A0A7Z2ZSS5"/>
<comment type="catalytic activity">
    <reaction evidence="8 9">
        <text>N(6)-[(R)-dihydrolipoyl]-L-lysyl-[protein] + acetyl-CoA = N(6)-[(R)-S(8)-acetyldihydrolipoyl]-L-lysyl-[protein] + CoA</text>
        <dbReference type="Rhea" id="RHEA:17017"/>
        <dbReference type="Rhea" id="RHEA-COMP:10475"/>
        <dbReference type="Rhea" id="RHEA-COMP:10478"/>
        <dbReference type="ChEBI" id="CHEBI:57287"/>
        <dbReference type="ChEBI" id="CHEBI:57288"/>
        <dbReference type="ChEBI" id="CHEBI:83100"/>
        <dbReference type="ChEBI" id="CHEBI:83111"/>
        <dbReference type="EC" id="2.3.1.12"/>
    </reaction>
</comment>
<dbReference type="NCBIfam" id="TIGR01348">
    <property type="entry name" value="PDHac_trf_long"/>
    <property type="match status" value="1"/>
</dbReference>
<dbReference type="SUPFAM" id="SSF52777">
    <property type="entry name" value="CoA-dependent acyltransferases"/>
    <property type="match status" value="1"/>
</dbReference>
<dbReference type="PANTHER" id="PTHR43178">
    <property type="entry name" value="DIHYDROLIPOAMIDE ACETYLTRANSFERASE COMPONENT OF PYRUVATE DEHYDROGENASE COMPLEX"/>
    <property type="match status" value="1"/>
</dbReference>
<dbReference type="GO" id="GO:0004742">
    <property type="term" value="F:dihydrolipoyllysine-residue acetyltransferase activity"/>
    <property type="evidence" value="ECO:0007669"/>
    <property type="project" value="UniProtKB-UniRule"/>
</dbReference>
<dbReference type="SUPFAM" id="SSF51230">
    <property type="entry name" value="Single hybrid motif"/>
    <property type="match status" value="1"/>
</dbReference>
<dbReference type="Pfam" id="PF00198">
    <property type="entry name" value="2-oxoacid_dh"/>
    <property type="match status" value="1"/>
</dbReference>
<dbReference type="PROSITE" id="PS51826">
    <property type="entry name" value="PSBD"/>
    <property type="match status" value="1"/>
</dbReference>
<evidence type="ECO:0000256" key="9">
    <source>
        <dbReference type="RuleBase" id="RU361137"/>
    </source>
</evidence>
<keyword evidence="13" id="KW-1185">Reference proteome</keyword>
<dbReference type="Pfam" id="PF02817">
    <property type="entry name" value="E3_binding"/>
    <property type="match status" value="1"/>
</dbReference>
<dbReference type="InterPro" id="IPR004167">
    <property type="entry name" value="PSBD"/>
</dbReference>
<dbReference type="EC" id="2.3.1.12" evidence="9"/>
<dbReference type="InterPro" id="IPR006256">
    <property type="entry name" value="AcTrfase_Pyrv_DH_cplx"/>
</dbReference>
<dbReference type="InterPro" id="IPR000089">
    <property type="entry name" value="Biotin_lipoyl"/>
</dbReference>
<dbReference type="Gene3D" id="3.30.559.10">
    <property type="entry name" value="Chloramphenicol acetyltransferase-like domain"/>
    <property type="match status" value="1"/>
</dbReference>
<dbReference type="GO" id="GO:0045254">
    <property type="term" value="C:pyruvate dehydrogenase complex"/>
    <property type="evidence" value="ECO:0007669"/>
    <property type="project" value="UniProtKB-UniRule"/>
</dbReference>
<evidence type="ECO:0000256" key="3">
    <source>
        <dbReference type="ARBA" id="ARBA00022679"/>
    </source>
</evidence>
<dbReference type="InterPro" id="IPR023213">
    <property type="entry name" value="CAT-like_dom_sf"/>
</dbReference>
<evidence type="ECO:0000256" key="5">
    <source>
        <dbReference type="ARBA" id="ARBA00022823"/>
    </source>
</evidence>
<name>A0A7Z2ZSS5_9BURK</name>
<keyword evidence="4" id="KW-0677">Repeat</keyword>
<dbReference type="FunFam" id="3.30.559.10:FF:000004">
    <property type="entry name" value="Acetyltransferase component of pyruvate dehydrogenase complex"/>
    <property type="match status" value="1"/>
</dbReference>
<reference evidence="12 13" key="1">
    <citation type="submission" date="2020-04" db="EMBL/GenBank/DDBJ databases">
        <title>Genome sequencing of novel species.</title>
        <authorList>
            <person name="Heo J."/>
            <person name="Kim S.-J."/>
            <person name="Kim J.-S."/>
            <person name="Hong S.-B."/>
            <person name="Kwon S.-W."/>
        </authorList>
    </citation>
    <scope>NUCLEOTIDE SEQUENCE [LARGE SCALE GENOMIC DNA]</scope>
    <source>
        <strain evidence="12 13">GN2-R2</strain>
    </source>
</reference>
<comment type="cofactor">
    <cofactor evidence="9">
        <name>(R)-lipoate</name>
        <dbReference type="ChEBI" id="CHEBI:83088"/>
    </cofactor>
    <text evidence="9">Binds 1 lipoyl cofactor covalently.</text>
</comment>
<comment type="similarity">
    <text evidence="1 9">Belongs to the 2-oxoacid dehydrogenase family.</text>
</comment>
<comment type="subunit">
    <text evidence="2 9">Forms a 24-polypeptide structural core with octahedral symmetry.</text>
</comment>
<comment type="function">
    <text evidence="7">The pyruvate dehydrogenase complex catalyzes the overall conversion of pyruvate to acetyl-CoA and CO(2). It contains multiple copies of three enzymatic components: pyruvate dehydrogenase (E1), dihydrolipoamide acetyltransferase (E2) and lipoamide dehydrogenase (E3).</text>
</comment>
<evidence type="ECO:0000256" key="7">
    <source>
        <dbReference type="ARBA" id="ARBA00025211"/>
    </source>
</evidence>
<protein>
    <recommendedName>
        <fullName evidence="9">Acetyltransferase component of pyruvate dehydrogenase complex</fullName>
        <ecNumber evidence="9">2.3.1.12</ecNumber>
    </recommendedName>
</protein>
<evidence type="ECO:0000259" key="11">
    <source>
        <dbReference type="PROSITE" id="PS51826"/>
    </source>
</evidence>
<accession>A0A7Z2ZSS5</accession>
<dbReference type="PROSITE" id="PS50968">
    <property type="entry name" value="BIOTINYL_LIPOYL"/>
    <property type="match status" value="1"/>
</dbReference>
<dbReference type="FunFam" id="2.40.50.100:FF:000009">
    <property type="entry name" value="Acetyltransferase component of pyruvate dehydrogenase complex"/>
    <property type="match status" value="1"/>
</dbReference>
<dbReference type="Proteomes" id="UP000502415">
    <property type="component" value="Chromosome"/>
</dbReference>
<keyword evidence="5 9" id="KW-0450">Lipoyl</keyword>
<evidence type="ECO:0000256" key="2">
    <source>
        <dbReference type="ARBA" id="ARBA00011484"/>
    </source>
</evidence>
<dbReference type="SUPFAM" id="SSF47005">
    <property type="entry name" value="Peripheral subunit-binding domain of 2-oxo acid dehydrogenase complex"/>
    <property type="match status" value="1"/>
</dbReference>
<dbReference type="EMBL" id="CP051685">
    <property type="protein sequence ID" value="QJE00808.1"/>
    <property type="molecule type" value="Genomic_DNA"/>
</dbReference>
<dbReference type="InterPro" id="IPR036625">
    <property type="entry name" value="E3-bd_dom_sf"/>
</dbReference>
<feature type="domain" description="Lipoyl-binding" evidence="10">
    <location>
        <begin position="3"/>
        <end position="77"/>
    </location>
</feature>
<dbReference type="GO" id="GO:0005737">
    <property type="term" value="C:cytoplasm"/>
    <property type="evidence" value="ECO:0007669"/>
    <property type="project" value="TreeGrafter"/>
</dbReference>
<evidence type="ECO:0000256" key="1">
    <source>
        <dbReference type="ARBA" id="ARBA00007317"/>
    </source>
</evidence>
<dbReference type="Gene3D" id="2.40.50.100">
    <property type="match status" value="1"/>
</dbReference>
<gene>
    <name evidence="12" type="primary">aceF</name>
    <name evidence="12" type="ORF">HH212_12885</name>
</gene>
<dbReference type="Gene3D" id="4.10.320.10">
    <property type="entry name" value="E3-binding domain"/>
    <property type="match status" value="1"/>
</dbReference>
<dbReference type="InterPro" id="IPR003016">
    <property type="entry name" value="2-oxoA_DH_lipoyl-BS"/>
</dbReference>
<dbReference type="CDD" id="cd06849">
    <property type="entry name" value="lipoyl_domain"/>
    <property type="match status" value="1"/>
</dbReference>
<dbReference type="InterPro" id="IPR050743">
    <property type="entry name" value="2-oxoacid_DH_E2_comp"/>
</dbReference>
<dbReference type="Pfam" id="PF00364">
    <property type="entry name" value="Biotin_lipoyl"/>
    <property type="match status" value="1"/>
</dbReference>
<keyword evidence="6 9" id="KW-0012">Acyltransferase</keyword>
<organism evidence="12 13">
    <name type="scientific">Massilia forsythiae</name>
    <dbReference type="NCBI Taxonomy" id="2728020"/>
    <lineage>
        <taxon>Bacteria</taxon>
        <taxon>Pseudomonadati</taxon>
        <taxon>Pseudomonadota</taxon>
        <taxon>Betaproteobacteria</taxon>
        <taxon>Burkholderiales</taxon>
        <taxon>Oxalobacteraceae</taxon>
        <taxon>Telluria group</taxon>
        <taxon>Massilia</taxon>
    </lineage>
</organism>
<dbReference type="PROSITE" id="PS00189">
    <property type="entry name" value="LIPOYL"/>
    <property type="match status" value="1"/>
</dbReference>
<dbReference type="InterPro" id="IPR001078">
    <property type="entry name" value="2-oxoacid_DH_actylTfrase"/>
</dbReference>
<feature type="domain" description="Peripheral subunit-binding (PSBD)" evidence="11">
    <location>
        <begin position="143"/>
        <end position="180"/>
    </location>
</feature>
<dbReference type="GO" id="GO:0006086">
    <property type="term" value="P:pyruvate decarboxylation to acetyl-CoA"/>
    <property type="evidence" value="ECO:0007669"/>
    <property type="project" value="UniProtKB-UniRule"/>
</dbReference>
<evidence type="ECO:0000313" key="12">
    <source>
        <dbReference type="EMBL" id="QJE00808.1"/>
    </source>
</evidence>
<evidence type="ECO:0000259" key="10">
    <source>
        <dbReference type="PROSITE" id="PS50968"/>
    </source>
</evidence>